<gene>
    <name evidence="1" type="ORF">ASPCADRAFT_130719</name>
</gene>
<dbReference type="EMBL" id="KV907500">
    <property type="protein sequence ID" value="OOF95228.1"/>
    <property type="molecule type" value="Genomic_DNA"/>
</dbReference>
<organism evidence="1 2">
    <name type="scientific">Aspergillus carbonarius (strain ITEM 5010)</name>
    <dbReference type="NCBI Taxonomy" id="602072"/>
    <lineage>
        <taxon>Eukaryota</taxon>
        <taxon>Fungi</taxon>
        <taxon>Dikarya</taxon>
        <taxon>Ascomycota</taxon>
        <taxon>Pezizomycotina</taxon>
        <taxon>Eurotiomycetes</taxon>
        <taxon>Eurotiomycetidae</taxon>
        <taxon>Eurotiales</taxon>
        <taxon>Aspergillaceae</taxon>
        <taxon>Aspergillus</taxon>
        <taxon>Aspergillus subgen. Circumdati</taxon>
    </lineage>
</organism>
<name>A0A1R3RL65_ASPC5</name>
<proteinExistence type="predicted"/>
<reference evidence="2" key="1">
    <citation type="journal article" date="2017" name="Genome Biol.">
        <title>Comparative genomics reveals high biological diversity and specific adaptations in the industrially and medically important fungal genus Aspergillus.</title>
        <authorList>
            <person name="de Vries R.P."/>
            <person name="Riley R."/>
            <person name="Wiebenga A."/>
            <person name="Aguilar-Osorio G."/>
            <person name="Amillis S."/>
            <person name="Uchima C.A."/>
            <person name="Anderluh G."/>
            <person name="Asadollahi M."/>
            <person name="Askin M."/>
            <person name="Barry K."/>
            <person name="Battaglia E."/>
            <person name="Bayram O."/>
            <person name="Benocci T."/>
            <person name="Braus-Stromeyer S.A."/>
            <person name="Caldana C."/>
            <person name="Canovas D."/>
            <person name="Cerqueira G.C."/>
            <person name="Chen F."/>
            <person name="Chen W."/>
            <person name="Choi C."/>
            <person name="Clum A."/>
            <person name="Dos Santos R.A."/>
            <person name="Damasio A.R."/>
            <person name="Diallinas G."/>
            <person name="Emri T."/>
            <person name="Fekete E."/>
            <person name="Flipphi M."/>
            <person name="Freyberg S."/>
            <person name="Gallo A."/>
            <person name="Gournas C."/>
            <person name="Habgood R."/>
            <person name="Hainaut M."/>
            <person name="Harispe M.L."/>
            <person name="Henrissat B."/>
            <person name="Hilden K.S."/>
            <person name="Hope R."/>
            <person name="Hossain A."/>
            <person name="Karabika E."/>
            <person name="Karaffa L."/>
            <person name="Karanyi Z."/>
            <person name="Krasevec N."/>
            <person name="Kuo A."/>
            <person name="Kusch H."/>
            <person name="LaButti K."/>
            <person name="Lagendijk E.L."/>
            <person name="Lapidus A."/>
            <person name="Levasseur A."/>
            <person name="Lindquist E."/>
            <person name="Lipzen A."/>
            <person name="Logrieco A.F."/>
            <person name="MacCabe A."/>
            <person name="Maekelae M.R."/>
            <person name="Malavazi I."/>
            <person name="Melin P."/>
            <person name="Meyer V."/>
            <person name="Mielnichuk N."/>
            <person name="Miskei M."/>
            <person name="Molnar A.P."/>
            <person name="Mule G."/>
            <person name="Ngan C.Y."/>
            <person name="Orejas M."/>
            <person name="Orosz E."/>
            <person name="Ouedraogo J.P."/>
            <person name="Overkamp K.M."/>
            <person name="Park H.-S."/>
            <person name="Perrone G."/>
            <person name="Piumi F."/>
            <person name="Punt P.J."/>
            <person name="Ram A.F."/>
            <person name="Ramon A."/>
            <person name="Rauscher S."/>
            <person name="Record E."/>
            <person name="Riano-Pachon D.M."/>
            <person name="Robert V."/>
            <person name="Roehrig J."/>
            <person name="Ruller R."/>
            <person name="Salamov A."/>
            <person name="Salih N.S."/>
            <person name="Samson R.A."/>
            <person name="Sandor E."/>
            <person name="Sanguinetti M."/>
            <person name="Schuetze T."/>
            <person name="Sepcic K."/>
            <person name="Shelest E."/>
            <person name="Sherlock G."/>
            <person name="Sophianopoulou V."/>
            <person name="Squina F.M."/>
            <person name="Sun H."/>
            <person name="Susca A."/>
            <person name="Todd R.B."/>
            <person name="Tsang A."/>
            <person name="Unkles S.E."/>
            <person name="van de Wiele N."/>
            <person name="van Rossen-Uffink D."/>
            <person name="Oliveira J.V."/>
            <person name="Vesth T.C."/>
            <person name="Visser J."/>
            <person name="Yu J.-H."/>
            <person name="Zhou M."/>
            <person name="Andersen M.R."/>
            <person name="Archer D.B."/>
            <person name="Baker S.E."/>
            <person name="Benoit I."/>
            <person name="Brakhage A.A."/>
            <person name="Braus G.H."/>
            <person name="Fischer R."/>
            <person name="Frisvad J.C."/>
            <person name="Goldman G.H."/>
            <person name="Houbraken J."/>
            <person name="Oakley B."/>
            <person name="Pocsi I."/>
            <person name="Scazzocchio C."/>
            <person name="Seiboth B."/>
            <person name="vanKuyk P.A."/>
            <person name="Wortman J."/>
            <person name="Dyer P.S."/>
            <person name="Grigoriev I.V."/>
        </authorList>
    </citation>
    <scope>NUCLEOTIDE SEQUENCE [LARGE SCALE GENOMIC DNA]</scope>
    <source>
        <strain evidence="2">ITEM 5010</strain>
    </source>
</reference>
<sequence length="159" mass="18016">MTGLLPWDDTRVWTRLLLRREGLVFKNEQDFLDHTIILNIEFSVQSIKAIYPDCDGFEGIDKGYPGNFSLVCAILKAALNSLGVRIEKKIIGCPLDRSKCHLVCTFICDEDEGINVLKYLERLLSLVIVNLDPDIPQNACFPFESGDNGLHLEFFPPEE</sequence>
<dbReference type="OrthoDB" id="10419735at2759"/>
<evidence type="ECO:0000313" key="2">
    <source>
        <dbReference type="Proteomes" id="UP000188318"/>
    </source>
</evidence>
<evidence type="ECO:0000313" key="1">
    <source>
        <dbReference type="EMBL" id="OOF95228.1"/>
    </source>
</evidence>
<keyword evidence="2" id="KW-1185">Reference proteome</keyword>
<dbReference type="AlphaFoldDB" id="A0A1R3RL65"/>
<protein>
    <submittedName>
        <fullName evidence="1">Uncharacterized protein</fullName>
    </submittedName>
</protein>
<dbReference type="Proteomes" id="UP000188318">
    <property type="component" value="Unassembled WGS sequence"/>
</dbReference>
<dbReference type="VEuPathDB" id="FungiDB:ASPCADRAFT_130719"/>
<accession>A0A1R3RL65</accession>